<protein>
    <submittedName>
        <fullName evidence="1">Uncharacterized protein</fullName>
    </submittedName>
</protein>
<reference evidence="1 2" key="1">
    <citation type="journal article" date="2002" name="Genetika">
        <title>Phenogenetic characterization of a group of giant Phi KZ-like bacteriophages of Pseudomonas aeruginosa].</title>
        <authorList>
            <person name="Burkal'tseva M.V."/>
            <person name="Krylov V.N."/>
            <person name="Pleteneva E.A."/>
            <person name="Shaburova O.V."/>
            <person name="Krylov S.V."/>
            <person name="Volckaert G."/>
            <person name="Sykilinda N.N."/>
            <person name="Kurochkina L.P."/>
            <person name="Mesyanzhinov V.V."/>
        </authorList>
    </citation>
    <scope>NUCLEOTIDE SEQUENCE [LARGE SCALE GENOMIC DNA]</scope>
</reference>
<evidence type="ECO:0000313" key="1">
    <source>
        <dbReference type="EMBL" id="CAG27232.1"/>
    </source>
</evidence>
<dbReference type="EMBL" id="AJ697969">
    <property type="protein sequence ID" value="CAG27232.1"/>
    <property type="molecule type" value="Genomic_DNA"/>
</dbReference>
<dbReference type="Proteomes" id="UP000001239">
    <property type="component" value="Segment"/>
</dbReference>
<dbReference type="RefSeq" id="YP_418171.1">
    <property type="nucleotide sequence ID" value="NC_007623.1"/>
</dbReference>
<proteinExistence type="predicted"/>
<keyword evidence="2" id="KW-1185">Reference proteome</keyword>
<reference evidence="1 2" key="2">
    <citation type="journal article" date="2003" name="Res. Microbiol.">
        <title>Myoviridae bacteriophages of Pseudomonas aeruginosa: a long and complex evolutionary pathway.</title>
        <authorList>
            <person name="Krylov V.N."/>
            <person name="Pleteneva E.A."/>
            <person name="Bourkalsteva M.V."/>
            <person name="Shaburova O.V."/>
            <person name="Volckaert G."/>
            <person name="Sykilinda N.N."/>
            <person name="Kurochkina L.P."/>
            <person name="Mesyanzhinov V.V."/>
        </authorList>
    </citation>
    <scope>NUCLEOTIDE SEQUENCE [LARGE SCALE GENOMIC DNA]</scope>
</reference>
<reference evidence="1 2" key="3">
    <citation type="journal article" date="2004" name="Bioinformatics">
        <title>PHIRE, a deterministic approach to reveal regulatory elements in bacteriophage genomes.</title>
        <authorList>
            <person name="Lavigne R."/>
            <person name="Sun W.D."/>
            <person name="Volckaert G."/>
        </authorList>
    </citation>
    <scope>NUCLEOTIDE SEQUENCE [LARGE SCALE GENOMIC DNA]</scope>
</reference>
<sequence>MTTIVFSNRVLPPVFRSVHGVYESTAIKTKDGRLKLITGFSFGKMGEIIRVGYIDPQKLTDPRELKAYHDQVLEVIELFENLQFWVKQQIREYERGGYKSVPEYCSFVLQQEYPILIHGKIKGAALKVELFGRDINEMVFSTTLNNPDLERIFLDKLAVIVDGFRNHLSDVDNNVTLDQLF</sequence>
<evidence type="ECO:0000313" key="2">
    <source>
        <dbReference type="Proteomes" id="UP000001239"/>
    </source>
</evidence>
<dbReference type="KEGG" id="vg:5176703"/>
<organism evidence="1 2">
    <name type="scientific">Pseudomonas phage EL</name>
    <dbReference type="NCBI Taxonomy" id="273133"/>
    <lineage>
        <taxon>Viruses</taxon>
        <taxon>Duplodnaviria</taxon>
        <taxon>Heunggongvirae</taxon>
        <taxon>Uroviricota</taxon>
        <taxon>Caudoviricetes</taxon>
        <taxon>Chimalliviridae</taxon>
        <taxon>Elvirus</taxon>
        <taxon>Elvirus EL</taxon>
    </lineage>
</organism>
<dbReference type="GeneID" id="5176703"/>
<name>Q2Z0U3_9CAUD</name>
<reference evidence="1 2" key="4">
    <citation type="journal article" date="2005" name="J. Mol. Biol.">
        <title>Genome comparison of Pseudomonas aeruginosa large phages.</title>
        <authorList>
            <person name="Hertveldt K."/>
            <person name="Lavigne R."/>
            <person name="Pleteneva E."/>
            <person name="Sernova N."/>
            <person name="Kurochkina L."/>
            <person name="Korchevskii R."/>
            <person name="Robben J."/>
            <person name="Mesyanzhinov V."/>
            <person name="Krylov V.N."/>
            <person name="Volckaert G."/>
        </authorList>
    </citation>
    <scope>NUCLEOTIDE SEQUENCE</scope>
</reference>
<accession>Q2Z0U3</accession>